<dbReference type="GO" id="GO:0016020">
    <property type="term" value="C:membrane"/>
    <property type="evidence" value="ECO:0007669"/>
    <property type="project" value="UniProtKB-SubCell"/>
</dbReference>
<evidence type="ECO:0000313" key="8">
    <source>
        <dbReference type="Proteomes" id="UP000515152"/>
    </source>
</evidence>
<feature type="domain" description="G-protein coupled receptors family 1 profile" evidence="7">
    <location>
        <begin position="244"/>
        <end position="492"/>
    </location>
</feature>
<keyword evidence="3 6" id="KW-1133">Transmembrane helix</keyword>
<keyword evidence="2 6" id="KW-0812">Transmembrane</keyword>
<dbReference type="InterPro" id="IPR017452">
    <property type="entry name" value="GPCR_Rhodpsn_7TM"/>
</dbReference>
<dbReference type="GO" id="GO:0004930">
    <property type="term" value="F:G protein-coupled receptor activity"/>
    <property type="evidence" value="ECO:0007669"/>
    <property type="project" value="InterPro"/>
</dbReference>
<sequence>MDSERAAPAPSGVITPEGPSAPSALGNPLPVAAACQPKGRGAVELPPAEDQPELDFGLDDDSLLDYSDEHSSDGEAMQMSQDVRPRVTSPPATSRTLGQQLHERVGRAVLIGTHYAHPGPETKRVPLASPSGKDAHQARLAETPLPPPSSASSPAAASCAPSPGRSPRPAAASLRPPDGDSYPVTTQGGAVEPTPPLQKSARCSHAKIMSSTSRLIQLKAQDDFQEALVKNLIIVILGIVINCINGIIILTFCKNSVFHSDSRYILYMNLVVNDMILICVSVTSYVLTYAYPIFNASMCYTWSVIGSTTHMNTPIILAGMAIERYIAICKPLHHAQICTVRRTYGIIALTWGVGFVPAVADVIIVLATQPIGFFSSVIFCIYLNLYNTRYHAEKVKVVQALYMSFVWLTLIYTYFMVFRTARAAKVDTASAKKAQNTILLHGAQLLLCMLSYITPLSDVVLVSFFPMHLSKITFLSYLITNIIPRLLTPLIYSVRDQKFAKHMSKYYSCKVIIVKVKLKRRVNVACHETKCISLILQPEA</sequence>
<dbReference type="SUPFAM" id="SSF81321">
    <property type="entry name" value="Family A G protein-coupled receptor-like"/>
    <property type="match status" value="1"/>
</dbReference>
<dbReference type="CDD" id="cd00637">
    <property type="entry name" value="7tm_classA_rhodopsin-like"/>
    <property type="match status" value="1"/>
</dbReference>
<name>A0A8M1KID8_CLUHA</name>
<evidence type="ECO:0000256" key="4">
    <source>
        <dbReference type="ARBA" id="ARBA00023136"/>
    </source>
</evidence>
<feature type="transmembrane region" description="Helical" evidence="6">
    <location>
        <begin position="438"/>
        <end position="462"/>
    </location>
</feature>
<keyword evidence="8" id="KW-1185">Reference proteome</keyword>
<dbReference type="AlphaFoldDB" id="A0A8M1KID8"/>
<feature type="transmembrane region" description="Helical" evidence="6">
    <location>
        <begin position="474"/>
        <end position="494"/>
    </location>
</feature>
<evidence type="ECO:0000313" key="9">
    <source>
        <dbReference type="RefSeq" id="XP_042563642.1"/>
    </source>
</evidence>
<dbReference type="FunFam" id="1.20.1070.10:FF:000096">
    <property type="entry name" value="Odorant receptor 131-2"/>
    <property type="match status" value="1"/>
</dbReference>
<dbReference type="GeneID" id="105901837"/>
<dbReference type="GO" id="GO:0005549">
    <property type="term" value="F:odorant binding"/>
    <property type="evidence" value="ECO:0007669"/>
    <property type="project" value="TreeGrafter"/>
</dbReference>
<feature type="transmembrane region" description="Helical" evidence="6">
    <location>
        <begin position="264"/>
        <end position="288"/>
    </location>
</feature>
<feature type="compositionally biased region" description="Low complexity" evidence="5">
    <location>
        <begin position="150"/>
        <end position="176"/>
    </location>
</feature>
<comment type="subcellular location">
    <subcellularLocation>
        <location evidence="1">Membrane</location>
    </subcellularLocation>
</comment>
<feature type="transmembrane region" description="Helical" evidence="6">
    <location>
        <begin position="300"/>
        <end position="322"/>
    </location>
</feature>
<evidence type="ECO:0000259" key="7">
    <source>
        <dbReference type="PROSITE" id="PS50262"/>
    </source>
</evidence>
<feature type="transmembrane region" description="Helical" evidence="6">
    <location>
        <begin position="343"/>
        <end position="365"/>
    </location>
</feature>
<dbReference type="RefSeq" id="XP_042563642.1">
    <property type="nucleotide sequence ID" value="XM_042707708.1"/>
</dbReference>
<evidence type="ECO:0000256" key="3">
    <source>
        <dbReference type="ARBA" id="ARBA00022989"/>
    </source>
</evidence>
<accession>A0A8M1KID8</accession>
<dbReference type="PROSITE" id="PS51257">
    <property type="entry name" value="PROKAR_LIPOPROTEIN"/>
    <property type="match status" value="1"/>
</dbReference>
<keyword evidence="4 6" id="KW-0472">Membrane</keyword>
<organism evidence="8 9">
    <name type="scientific">Clupea harengus</name>
    <name type="common">Atlantic herring</name>
    <dbReference type="NCBI Taxonomy" id="7950"/>
    <lineage>
        <taxon>Eukaryota</taxon>
        <taxon>Metazoa</taxon>
        <taxon>Chordata</taxon>
        <taxon>Craniata</taxon>
        <taxon>Vertebrata</taxon>
        <taxon>Euteleostomi</taxon>
        <taxon>Actinopterygii</taxon>
        <taxon>Neopterygii</taxon>
        <taxon>Teleostei</taxon>
        <taxon>Clupei</taxon>
        <taxon>Clupeiformes</taxon>
        <taxon>Clupeoidei</taxon>
        <taxon>Clupeidae</taxon>
        <taxon>Clupea</taxon>
    </lineage>
</organism>
<dbReference type="Pfam" id="PF00001">
    <property type="entry name" value="7tm_1"/>
    <property type="match status" value="1"/>
</dbReference>
<proteinExistence type="predicted"/>
<feature type="compositionally biased region" description="Polar residues" evidence="5">
    <location>
        <begin position="90"/>
        <end position="99"/>
    </location>
</feature>
<protein>
    <submittedName>
        <fullName evidence="9">Odorant receptor 131-2-like</fullName>
    </submittedName>
</protein>
<gene>
    <name evidence="9" type="primary">LOC105901837</name>
</gene>
<evidence type="ECO:0000256" key="2">
    <source>
        <dbReference type="ARBA" id="ARBA00022692"/>
    </source>
</evidence>
<dbReference type="PANTHER" id="PTHR26451">
    <property type="entry name" value="G_PROTEIN_RECEP_F1_2 DOMAIN-CONTAINING PROTEIN"/>
    <property type="match status" value="1"/>
</dbReference>
<feature type="transmembrane region" description="Helical" evidence="6">
    <location>
        <begin position="400"/>
        <end position="418"/>
    </location>
</feature>
<dbReference type="KEGG" id="char:105901837"/>
<dbReference type="PANTHER" id="PTHR26451:SF998">
    <property type="entry name" value="ODORANT RECEPTOR-RELATED"/>
    <property type="match status" value="1"/>
</dbReference>
<dbReference type="Proteomes" id="UP000515152">
    <property type="component" value="Chromosome 5"/>
</dbReference>
<reference evidence="9" key="1">
    <citation type="submission" date="2025-08" db="UniProtKB">
        <authorList>
            <consortium name="RefSeq"/>
        </authorList>
    </citation>
    <scope>IDENTIFICATION</scope>
</reference>
<feature type="compositionally biased region" description="Acidic residues" evidence="5">
    <location>
        <begin position="50"/>
        <end position="63"/>
    </location>
</feature>
<evidence type="ECO:0000256" key="5">
    <source>
        <dbReference type="SAM" id="MobiDB-lite"/>
    </source>
</evidence>
<evidence type="ECO:0000256" key="6">
    <source>
        <dbReference type="SAM" id="Phobius"/>
    </source>
</evidence>
<dbReference type="InterPro" id="IPR052921">
    <property type="entry name" value="GPCR1_Superfamily_Member"/>
</dbReference>
<dbReference type="InterPro" id="IPR000276">
    <property type="entry name" value="GPCR_Rhodpsn"/>
</dbReference>
<feature type="region of interest" description="Disordered" evidence="5">
    <location>
        <begin position="1"/>
        <end position="103"/>
    </location>
</feature>
<feature type="region of interest" description="Disordered" evidence="5">
    <location>
        <begin position="115"/>
        <end position="199"/>
    </location>
</feature>
<feature type="transmembrane region" description="Helical" evidence="6">
    <location>
        <begin position="232"/>
        <end position="252"/>
    </location>
</feature>
<evidence type="ECO:0000256" key="1">
    <source>
        <dbReference type="ARBA" id="ARBA00004370"/>
    </source>
</evidence>
<dbReference type="GO" id="GO:0004984">
    <property type="term" value="F:olfactory receptor activity"/>
    <property type="evidence" value="ECO:0007669"/>
    <property type="project" value="TreeGrafter"/>
</dbReference>
<dbReference type="OrthoDB" id="6359945at2759"/>
<dbReference type="PROSITE" id="PS50262">
    <property type="entry name" value="G_PROTEIN_RECEP_F1_2"/>
    <property type="match status" value="1"/>
</dbReference>